<name>A0ACB7YUC5_9ERIC</name>
<reference evidence="1 2" key="1">
    <citation type="journal article" date="2021" name="Hortic Res">
        <title>High-quality reference genome and annotation aids understanding of berry development for evergreen blueberry (Vaccinium darrowii).</title>
        <authorList>
            <person name="Yu J."/>
            <person name="Hulse-Kemp A.M."/>
            <person name="Babiker E."/>
            <person name="Staton M."/>
        </authorList>
    </citation>
    <scope>NUCLEOTIDE SEQUENCE [LARGE SCALE GENOMIC DNA]</scope>
    <source>
        <strain evidence="2">cv. NJ 8807/NJ 8810</strain>
        <tissue evidence="1">Young leaf</tissue>
    </source>
</reference>
<dbReference type="Proteomes" id="UP000828048">
    <property type="component" value="Chromosome 3"/>
</dbReference>
<organism evidence="1 2">
    <name type="scientific">Vaccinium darrowii</name>
    <dbReference type="NCBI Taxonomy" id="229202"/>
    <lineage>
        <taxon>Eukaryota</taxon>
        <taxon>Viridiplantae</taxon>
        <taxon>Streptophyta</taxon>
        <taxon>Embryophyta</taxon>
        <taxon>Tracheophyta</taxon>
        <taxon>Spermatophyta</taxon>
        <taxon>Magnoliopsida</taxon>
        <taxon>eudicotyledons</taxon>
        <taxon>Gunneridae</taxon>
        <taxon>Pentapetalae</taxon>
        <taxon>asterids</taxon>
        <taxon>Ericales</taxon>
        <taxon>Ericaceae</taxon>
        <taxon>Vaccinioideae</taxon>
        <taxon>Vaccinieae</taxon>
        <taxon>Vaccinium</taxon>
    </lineage>
</organism>
<dbReference type="EMBL" id="CM037153">
    <property type="protein sequence ID" value="KAH7856839.1"/>
    <property type="molecule type" value="Genomic_DNA"/>
</dbReference>
<proteinExistence type="predicted"/>
<keyword evidence="2" id="KW-1185">Reference proteome</keyword>
<evidence type="ECO:0000313" key="2">
    <source>
        <dbReference type="Proteomes" id="UP000828048"/>
    </source>
</evidence>
<gene>
    <name evidence="1" type="ORF">Vadar_006071</name>
</gene>
<accession>A0ACB7YUC5</accession>
<sequence>MPRRGGDWPPVEDMVAADQRLVVFSSDKTKEESEGIAYQGNFVVEYKCFTRYSKKNSKDLMNAVHQCHPIGSDHWANFIAVDYAEGVDDVGPAFEAVNFLNGKLLCGCDDVNSCRNTSLPYNKYAFLTTHRSYASSDYHYTYKGRYLIGAASEDSVTQQLNVRSTPHKSSSLSTRSVLANTSNLQSGVRALMLNPYSMNDDLGLCRNCKPIDYNKYIASPAHDFFQEVEEFLTSNPSEIVTLFLQDEVETPNGLAKIFNATGLTKYMLPLTKMPRHGGDWPLINDMVAANQRLVVFSSAKTKEESEGIGYQGNFVVEYHYGSPGMDTWNCKYLAPQKKKSSKSLVLLNYPSTQGNNRYGELMKAIHQCHTCASGNWPNFIAVDYAEGIDVEPAFQAVNFLNGKLLCGCDDVNSCKRNSYKTNGVSDYGEIEPSIAVDDDAGWISL</sequence>
<comment type="caution">
    <text evidence="1">The sequence shown here is derived from an EMBL/GenBank/DDBJ whole genome shotgun (WGS) entry which is preliminary data.</text>
</comment>
<protein>
    <submittedName>
        <fullName evidence="1">Uncharacterized protein</fullName>
    </submittedName>
</protein>
<evidence type="ECO:0000313" key="1">
    <source>
        <dbReference type="EMBL" id="KAH7856839.1"/>
    </source>
</evidence>